<dbReference type="InterPro" id="IPR052922">
    <property type="entry name" value="Cytidylate_Kinase-2"/>
</dbReference>
<protein>
    <submittedName>
        <fullName evidence="1">AAA family ATPase</fullName>
    </submittedName>
</protein>
<evidence type="ECO:0000313" key="2">
    <source>
        <dbReference type="Proteomes" id="UP000093501"/>
    </source>
</evidence>
<reference evidence="2" key="1">
    <citation type="submission" date="2016-07" db="EMBL/GenBank/DDBJ databases">
        <authorList>
            <person name="Florea S."/>
            <person name="Webb J.S."/>
            <person name="Jaromczyk J."/>
            <person name="Schardl C.L."/>
        </authorList>
    </citation>
    <scope>NUCLEOTIDE SEQUENCE [LARGE SCALE GENOMIC DNA]</scope>
    <source>
        <strain evidence="2">IPBSL-7</strain>
    </source>
</reference>
<dbReference type="InterPro" id="IPR027417">
    <property type="entry name" value="P-loop_NTPase"/>
</dbReference>
<proteinExistence type="predicted"/>
<dbReference type="AlphaFoldDB" id="A0A1C0ANE9"/>
<evidence type="ECO:0000313" key="1">
    <source>
        <dbReference type="EMBL" id="OCL34778.1"/>
    </source>
</evidence>
<dbReference type="Pfam" id="PF13671">
    <property type="entry name" value="AAA_33"/>
    <property type="match status" value="1"/>
</dbReference>
<dbReference type="SUPFAM" id="SSF52540">
    <property type="entry name" value="P-loop containing nucleoside triphosphate hydrolases"/>
    <property type="match status" value="1"/>
</dbReference>
<dbReference type="Gene3D" id="3.40.50.300">
    <property type="entry name" value="P-loop containing nucleotide triphosphate hydrolases"/>
    <property type="match status" value="1"/>
</dbReference>
<gene>
    <name evidence="1" type="ORF">BCR15_01940</name>
</gene>
<sequence length="187" mass="21306">MLTSNQSLEACPRRVLVAGTSGSGKTTLASRIARQLGIPHVEIDALYHGPNWTPRESFLADVSALVAEDEWVTEWQYRSARAALAARADLVVWLDLPVATVMRQVTVRTVRRQLRREVPWNGNHEPSLWTVFTEPNHIVRWAWRTRHRTGERIDALVRARPELAIVRLRSHRQARAWLEGPLAASSR</sequence>
<comment type="caution">
    <text evidence="1">The sequence shown here is derived from an EMBL/GenBank/DDBJ whole genome shotgun (WGS) entry which is preliminary data.</text>
</comment>
<keyword evidence="2" id="KW-1185">Reference proteome</keyword>
<dbReference type="PANTHER" id="PTHR37816:SF1">
    <property type="entry name" value="TOXIN"/>
    <property type="match status" value="1"/>
</dbReference>
<name>A0A1C0ANE9_9ACTN</name>
<accession>A0A1C0ANE9</accession>
<organism evidence="1 2">
    <name type="scientific">Tessaracoccus lapidicaptus</name>
    <dbReference type="NCBI Taxonomy" id="1427523"/>
    <lineage>
        <taxon>Bacteria</taxon>
        <taxon>Bacillati</taxon>
        <taxon>Actinomycetota</taxon>
        <taxon>Actinomycetes</taxon>
        <taxon>Propionibacteriales</taxon>
        <taxon>Propionibacteriaceae</taxon>
        <taxon>Tessaracoccus</taxon>
    </lineage>
</organism>
<dbReference type="EMBL" id="MBQD01000020">
    <property type="protein sequence ID" value="OCL34778.1"/>
    <property type="molecule type" value="Genomic_DNA"/>
</dbReference>
<dbReference type="PANTHER" id="PTHR37816">
    <property type="entry name" value="YALI0E33011P"/>
    <property type="match status" value="1"/>
</dbReference>
<dbReference type="Proteomes" id="UP000093501">
    <property type="component" value="Unassembled WGS sequence"/>
</dbReference>